<evidence type="ECO:0000256" key="9">
    <source>
        <dbReference type="ARBA" id="ARBA00022692"/>
    </source>
</evidence>
<dbReference type="GO" id="GO:0005886">
    <property type="term" value="C:plasma membrane"/>
    <property type="evidence" value="ECO:0007669"/>
    <property type="project" value="UniProtKB-SubCell"/>
</dbReference>
<evidence type="ECO:0000313" key="15">
    <source>
        <dbReference type="Proteomes" id="UP000566324"/>
    </source>
</evidence>
<reference evidence="14 15" key="1">
    <citation type="submission" date="2020-08" db="EMBL/GenBank/DDBJ databases">
        <title>Genomic Encyclopedia of Type Strains, Phase IV (KMG-IV): sequencing the most valuable type-strain genomes for metagenomic binning, comparative biology and taxonomic classification.</title>
        <authorList>
            <person name="Goeker M."/>
        </authorList>
    </citation>
    <scope>NUCLEOTIDE SEQUENCE [LARGE SCALE GENOMIC DNA]</scope>
    <source>
        <strain evidence="14 15">DSM 17328</strain>
    </source>
</reference>
<dbReference type="Pfam" id="PF13632">
    <property type="entry name" value="Glyco_trans_2_3"/>
    <property type="match status" value="1"/>
</dbReference>
<keyword evidence="10 12" id="KW-1133">Transmembrane helix</keyword>
<keyword evidence="9 12" id="KW-0812">Transmembrane</keyword>
<keyword evidence="11 12" id="KW-0472">Membrane</keyword>
<evidence type="ECO:0000256" key="5">
    <source>
        <dbReference type="ARBA" id="ARBA00022475"/>
    </source>
</evidence>
<evidence type="ECO:0000256" key="6">
    <source>
        <dbReference type="ARBA" id="ARBA00022519"/>
    </source>
</evidence>
<feature type="transmembrane region" description="Helical" evidence="12">
    <location>
        <begin position="480"/>
        <end position="502"/>
    </location>
</feature>
<keyword evidence="7 14" id="KW-0328">Glycosyltransferase</keyword>
<feature type="transmembrane region" description="Helical" evidence="12">
    <location>
        <begin position="65"/>
        <end position="87"/>
    </location>
</feature>
<dbReference type="AlphaFoldDB" id="A0A7W7B0H1"/>
<evidence type="ECO:0000256" key="8">
    <source>
        <dbReference type="ARBA" id="ARBA00022679"/>
    </source>
</evidence>
<evidence type="ECO:0000256" key="11">
    <source>
        <dbReference type="ARBA" id="ARBA00023136"/>
    </source>
</evidence>
<dbReference type="InterPro" id="IPR029044">
    <property type="entry name" value="Nucleotide-diphossugar_trans"/>
</dbReference>
<comment type="caution">
    <text evidence="14">The sequence shown here is derived from an EMBL/GenBank/DDBJ whole genome shotgun (WGS) entry which is preliminary data.</text>
</comment>
<dbReference type="InterPro" id="IPR001173">
    <property type="entry name" value="Glyco_trans_2-like"/>
</dbReference>
<evidence type="ECO:0000259" key="13">
    <source>
        <dbReference type="Pfam" id="PF13632"/>
    </source>
</evidence>
<proteinExistence type="inferred from homology"/>
<dbReference type="NCBIfam" id="NF003958">
    <property type="entry name" value="PRK05454.2-1"/>
    <property type="match status" value="1"/>
</dbReference>
<dbReference type="Proteomes" id="UP000566324">
    <property type="component" value="Unassembled WGS sequence"/>
</dbReference>
<dbReference type="Gene3D" id="3.90.550.10">
    <property type="entry name" value="Spore Coat Polysaccharide Biosynthesis Protein SpsA, Chain A"/>
    <property type="match status" value="1"/>
</dbReference>
<dbReference type="CDD" id="cd04191">
    <property type="entry name" value="Glucan_BSP_MdoH"/>
    <property type="match status" value="1"/>
</dbReference>
<feature type="transmembrane region" description="Helical" evidence="12">
    <location>
        <begin position="414"/>
        <end position="434"/>
    </location>
</feature>
<organism evidence="14 15">
    <name type="scientific">Sphingosinicella soli</name>
    <dbReference type="NCBI Taxonomy" id="333708"/>
    <lineage>
        <taxon>Bacteria</taxon>
        <taxon>Pseudomonadati</taxon>
        <taxon>Pseudomonadota</taxon>
        <taxon>Alphaproteobacteria</taxon>
        <taxon>Sphingomonadales</taxon>
        <taxon>Sphingosinicellaceae</taxon>
        <taxon>Sphingosinicella</taxon>
    </lineage>
</organism>
<evidence type="ECO:0000256" key="7">
    <source>
        <dbReference type="ARBA" id="ARBA00022676"/>
    </source>
</evidence>
<evidence type="ECO:0000256" key="4">
    <source>
        <dbReference type="ARBA" id="ARBA00020585"/>
    </source>
</evidence>
<feature type="transmembrane region" description="Helical" evidence="12">
    <location>
        <begin position="99"/>
        <end position="121"/>
    </location>
</feature>
<dbReference type="SUPFAM" id="SSF53448">
    <property type="entry name" value="Nucleotide-diphospho-sugar transferases"/>
    <property type="match status" value="1"/>
</dbReference>
<dbReference type="GO" id="GO:0016758">
    <property type="term" value="F:hexosyltransferase activity"/>
    <property type="evidence" value="ECO:0007669"/>
    <property type="project" value="TreeGrafter"/>
</dbReference>
<feature type="transmembrane region" description="Helical" evidence="12">
    <location>
        <begin position="446"/>
        <end position="468"/>
    </location>
</feature>
<keyword evidence="15" id="KW-1185">Reference proteome</keyword>
<dbReference type="EMBL" id="JACHNZ010000002">
    <property type="protein sequence ID" value="MBB4630798.1"/>
    <property type="molecule type" value="Genomic_DNA"/>
</dbReference>
<name>A0A7W7B0H1_9SPHN</name>
<accession>A0A7W7B0H1</accession>
<keyword evidence="8 14" id="KW-0808">Transferase</keyword>
<evidence type="ECO:0000256" key="10">
    <source>
        <dbReference type="ARBA" id="ARBA00022989"/>
    </source>
</evidence>
<feature type="domain" description="Glycosyltransferase 2-like" evidence="13">
    <location>
        <begin position="238"/>
        <end position="454"/>
    </location>
</feature>
<comment type="subcellular location">
    <subcellularLocation>
        <location evidence="1">Cell inner membrane</location>
        <topology evidence="1">Multi-pass membrane protein</topology>
    </subcellularLocation>
</comment>
<comment type="similarity">
    <text evidence="3">Belongs to the glycosyltransferase 2 family. OpgH subfamily.</text>
</comment>
<dbReference type="PANTHER" id="PTHR43867:SF5">
    <property type="entry name" value="GLUCANS BIOSYNTHESIS GLUCOSYLTRANSFERASE H"/>
    <property type="match status" value="1"/>
</dbReference>
<evidence type="ECO:0000313" key="14">
    <source>
        <dbReference type="EMBL" id="MBB4630798.1"/>
    </source>
</evidence>
<sequence length="618" mass="66742">MRHEVLLSQGAPGGYDALTYEILHRRMDGLPAESPLAMPLQDWSACDRTPLRSETAPHGMAFRRFLLITATLLIALVGGGEMVRAAASGGFLLGEVLLVALFVPLFAWIGFGFVTAFAGFVRLLAGRRDFDLVDETAPEGRTAVLVPVYNEDVAAVFGRIRAMALSLAREGRARDFDIFVLSDSSLENGRAEYAAFLSLRPTLAPRLYYRRREKNTERKPGNIADWVRRFGGAYDYMLVLDADSLMDGRTMARMAATMDRSPGVGLIQTVPDVINARTLFARWQQFSGRLYGPVATAGMIWWSGSEATFWGHNAILRTRAFAESCGLAALPGAAPFGGAIMSHDMVEAALLRRRGWAVHMVAAPGSTEEFPPSFVDFAKRDRRWCQGNLQHLRVLGSAGFHWVNRLQLLMGGSAYFTSPLWLLLIIAGVVLHVTQGTGSAVATAPWLLGFTLALLLGPKLLGIVWTLIDRRRRAALGGVRGIASGVLVDVPLSALAAPLMMLTQTLNLADILMGRSSGWSPQRRETDGIAATEALCHYRLHLALGGVMLAGVVAGVGASLWLLPVAVGLVLSPWIEMATARQSVLAGVFGVADRPAQRAKRSASVPVPLPARPKALAA</sequence>
<dbReference type="NCBIfam" id="NF003962">
    <property type="entry name" value="PRK05454.2-5"/>
    <property type="match status" value="1"/>
</dbReference>
<protein>
    <recommendedName>
        <fullName evidence="4">Glucans biosynthesis glucosyltransferase H</fullName>
    </recommendedName>
</protein>
<dbReference type="InterPro" id="IPR050321">
    <property type="entry name" value="Glycosyltr_2/OpgH_subfam"/>
</dbReference>
<feature type="transmembrane region" description="Helical" evidence="12">
    <location>
        <begin position="547"/>
        <end position="571"/>
    </location>
</feature>
<dbReference type="RefSeq" id="WP_184064304.1">
    <property type="nucleotide sequence ID" value="NZ_JACHNZ010000002.1"/>
</dbReference>
<keyword evidence="5" id="KW-1003">Cell membrane</keyword>
<evidence type="ECO:0000256" key="3">
    <source>
        <dbReference type="ARBA" id="ARBA00009337"/>
    </source>
</evidence>
<keyword evidence="6" id="KW-0997">Cell inner membrane</keyword>
<gene>
    <name evidence="14" type="ORF">GGQ98_000401</name>
</gene>
<comment type="pathway">
    <text evidence="2">Glycan metabolism; osmoregulated periplasmic glucan (OPG) biosynthesis.</text>
</comment>
<dbReference type="PANTHER" id="PTHR43867">
    <property type="entry name" value="CELLULOSE SYNTHASE CATALYTIC SUBUNIT A [UDP-FORMING]"/>
    <property type="match status" value="1"/>
</dbReference>
<evidence type="ECO:0000256" key="2">
    <source>
        <dbReference type="ARBA" id="ARBA00005001"/>
    </source>
</evidence>
<evidence type="ECO:0000256" key="12">
    <source>
        <dbReference type="SAM" id="Phobius"/>
    </source>
</evidence>
<evidence type="ECO:0000256" key="1">
    <source>
        <dbReference type="ARBA" id="ARBA00004429"/>
    </source>
</evidence>